<sequence>MIFCDLVLMIISKSNTVVKNDQITKIFLYLLDILHITRK</sequence>
<proteinExistence type="predicted"/>
<reference evidence="1" key="1">
    <citation type="submission" date="2018-06" db="EMBL/GenBank/DDBJ databases">
        <authorList>
            <person name="Zhirakovskaya E."/>
        </authorList>
    </citation>
    <scope>NUCLEOTIDE SEQUENCE</scope>
</reference>
<organism evidence="1">
    <name type="scientific">hydrothermal vent metagenome</name>
    <dbReference type="NCBI Taxonomy" id="652676"/>
    <lineage>
        <taxon>unclassified sequences</taxon>
        <taxon>metagenomes</taxon>
        <taxon>ecological metagenomes</taxon>
    </lineage>
</organism>
<dbReference type="EMBL" id="UOEQ01000466">
    <property type="protein sequence ID" value="VAW23418.1"/>
    <property type="molecule type" value="Genomic_DNA"/>
</dbReference>
<accession>A0A3B0TZG8</accession>
<evidence type="ECO:0000313" key="1">
    <source>
        <dbReference type="EMBL" id="VAW23418.1"/>
    </source>
</evidence>
<protein>
    <submittedName>
        <fullName evidence="1">Uncharacterized protein</fullName>
    </submittedName>
</protein>
<gene>
    <name evidence="1" type="ORF">MNBD_ALPHA11-1078</name>
</gene>
<name>A0A3B0TZG8_9ZZZZ</name>
<dbReference type="AlphaFoldDB" id="A0A3B0TZG8"/>